<sequence length="389" mass="45148">MIRATVLVEARRISLRMKSPVETKYHRRCNTIDKLIINGEENKDPKEIKDHITSSTSNYTPNRESWRPSFVITNCPRISQEEQEWMRDHFRKRKWYTFSNCDGDKAPVRWFYYAFSRSVLGIIKSDVMQTIHNFHRMKLHVNWQKSCLFPINQVNNMQGLADNLGCQVASLPTKYLGMPLGAKNKKLEVWSEVLDKSERKLTRWKSQYISLGGRLTLIKSLRCTSDLYAKSFSTTKSIGKKLNKREAVFLPQGNKEKQGYNPVKWEEVTMSKAQRGLGIKKLSTRNTSLPQKWLWRFCEDMALWRRFIAEKYGLQSNRIIKSANVDPKDGTLCSAALNDWEVGRVAHSIACFKLVSSNRHESDKLVWRPHSKGFYSLNHAIGRGIPIIS</sequence>
<gene>
    <name evidence="1" type="ORF">H5410_060332</name>
</gene>
<dbReference type="EMBL" id="JACXVP010000012">
    <property type="protein sequence ID" value="KAG5570566.1"/>
    <property type="molecule type" value="Genomic_DNA"/>
</dbReference>
<organism evidence="1 2">
    <name type="scientific">Solanum commersonii</name>
    <name type="common">Commerson's wild potato</name>
    <name type="synonym">Commerson's nightshade</name>
    <dbReference type="NCBI Taxonomy" id="4109"/>
    <lineage>
        <taxon>Eukaryota</taxon>
        <taxon>Viridiplantae</taxon>
        <taxon>Streptophyta</taxon>
        <taxon>Embryophyta</taxon>
        <taxon>Tracheophyta</taxon>
        <taxon>Spermatophyta</taxon>
        <taxon>Magnoliopsida</taxon>
        <taxon>eudicotyledons</taxon>
        <taxon>Gunneridae</taxon>
        <taxon>Pentapetalae</taxon>
        <taxon>asterids</taxon>
        <taxon>lamiids</taxon>
        <taxon>Solanales</taxon>
        <taxon>Solanaceae</taxon>
        <taxon>Solanoideae</taxon>
        <taxon>Solaneae</taxon>
        <taxon>Solanum</taxon>
    </lineage>
</organism>
<dbReference type="PANTHER" id="PTHR33116">
    <property type="entry name" value="REVERSE TRANSCRIPTASE ZINC-BINDING DOMAIN-CONTAINING PROTEIN-RELATED-RELATED"/>
    <property type="match status" value="1"/>
</dbReference>
<keyword evidence="2" id="KW-1185">Reference proteome</keyword>
<comment type="caution">
    <text evidence="1">The sequence shown here is derived from an EMBL/GenBank/DDBJ whole genome shotgun (WGS) entry which is preliminary data.</text>
</comment>
<reference evidence="1 2" key="1">
    <citation type="submission" date="2020-09" db="EMBL/GenBank/DDBJ databases">
        <title>De no assembly of potato wild relative species, Solanum commersonii.</title>
        <authorList>
            <person name="Cho K."/>
        </authorList>
    </citation>
    <scope>NUCLEOTIDE SEQUENCE [LARGE SCALE GENOMIC DNA]</scope>
    <source>
        <strain evidence="1">LZ3.2</strain>
        <tissue evidence="1">Leaf</tissue>
    </source>
</reference>
<evidence type="ECO:0000313" key="2">
    <source>
        <dbReference type="Proteomes" id="UP000824120"/>
    </source>
</evidence>
<name>A0A9J5W688_SOLCO</name>
<dbReference type="Proteomes" id="UP000824120">
    <property type="component" value="Chromosome 12"/>
</dbReference>
<protein>
    <submittedName>
        <fullName evidence="1">Uncharacterized protein</fullName>
    </submittedName>
</protein>
<accession>A0A9J5W688</accession>
<evidence type="ECO:0000313" key="1">
    <source>
        <dbReference type="EMBL" id="KAG5570566.1"/>
    </source>
</evidence>
<dbReference type="PANTHER" id="PTHR33116:SF78">
    <property type="entry name" value="OS12G0587133 PROTEIN"/>
    <property type="match status" value="1"/>
</dbReference>
<dbReference type="AlphaFoldDB" id="A0A9J5W688"/>
<proteinExistence type="predicted"/>
<dbReference type="OrthoDB" id="1306001at2759"/>